<dbReference type="EMBL" id="JAAAHS010000134">
    <property type="protein sequence ID" value="NBE53338.1"/>
    <property type="molecule type" value="Genomic_DNA"/>
</dbReference>
<name>A0A964USL4_9ACTN</name>
<sequence>MEIRVRVTGGAASALAQVLDEVAAERGWDWSVEPGPVGDELLVRLPDDRTLSVLTTVVQTWEAMQGRLARVILHGPDGTVLHDGTLVEAESSGTYFGDTVHMNGGSGNTGIDKRHTDTPYGTPPGPVLDPGDDWPEE</sequence>
<dbReference type="OrthoDB" id="4225947at2"/>
<dbReference type="AlphaFoldDB" id="A0A964USL4"/>
<reference evidence="2" key="1">
    <citation type="submission" date="2020-01" db="EMBL/GenBank/DDBJ databases">
        <title>Whole-genome analyses of novel actinobacteria.</title>
        <authorList>
            <person name="Sahin N."/>
        </authorList>
    </citation>
    <scope>NUCLEOTIDE SEQUENCE</scope>
    <source>
        <strain evidence="2">YC537</strain>
    </source>
</reference>
<organism evidence="2 3">
    <name type="scientific">Streptomyces boluensis</name>
    <dbReference type="NCBI Taxonomy" id="1775135"/>
    <lineage>
        <taxon>Bacteria</taxon>
        <taxon>Bacillati</taxon>
        <taxon>Actinomycetota</taxon>
        <taxon>Actinomycetes</taxon>
        <taxon>Kitasatosporales</taxon>
        <taxon>Streptomycetaceae</taxon>
        <taxon>Streptomyces</taxon>
    </lineage>
</organism>
<evidence type="ECO:0000313" key="2">
    <source>
        <dbReference type="EMBL" id="NBE53338.1"/>
    </source>
</evidence>
<feature type="region of interest" description="Disordered" evidence="1">
    <location>
        <begin position="96"/>
        <end position="137"/>
    </location>
</feature>
<keyword evidence="3" id="KW-1185">Reference proteome</keyword>
<gene>
    <name evidence="2" type="ORF">GUY60_18310</name>
</gene>
<evidence type="ECO:0000256" key="1">
    <source>
        <dbReference type="SAM" id="MobiDB-lite"/>
    </source>
</evidence>
<comment type="caution">
    <text evidence="2">The sequence shown here is derived from an EMBL/GenBank/DDBJ whole genome shotgun (WGS) entry which is preliminary data.</text>
</comment>
<proteinExistence type="predicted"/>
<protein>
    <submittedName>
        <fullName evidence="2">Uncharacterized protein</fullName>
    </submittedName>
</protein>
<dbReference type="RefSeq" id="WP_161699139.1">
    <property type="nucleotide sequence ID" value="NZ_JAAAHS010000134.1"/>
</dbReference>
<evidence type="ECO:0000313" key="3">
    <source>
        <dbReference type="Proteomes" id="UP000598297"/>
    </source>
</evidence>
<accession>A0A964USL4</accession>
<dbReference type="Proteomes" id="UP000598297">
    <property type="component" value="Unassembled WGS sequence"/>
</dbReference>